<dbReference type="EMBL" id="CAAALY010067259">
    <property type="protein sequence ID" value="VEL24350.1"/>
    <property type="molecule type" value="Genomic_DNA"/>
</dbReference>
<evidence type="ECO:0000313" key="1">
    <source>
        <dbReference type="EMBL" id="VEL24350.1"/>
    </source>
</evidence>
<protein>
    <submittedName>
        <fullName evidence="1">Uncharacterized protein</fullName>
    </submittedName>
</protein>
<dbReference type="AlphaFoldDB" id="A0A448WZX3"/>
<evidence type="ECO:0000313" key="2">
    <source>
        <dbReference type="Proteomes" id="UP000784294"/>
    </source>
</evidence>
<dbReference type="Proteomes" id="UP000784294">
    <property type="component" value="Unassembled WGS sequence"/>
</dbReference>
<sequence length="104" mass="11386">MSRQILPYYINKYLFRACGGGASKDCPEPVMNWTSGVPSRCPLHLLQSDLLNLAPDFFKLSLPPPSSDPCGQITADKVNASVLSTIKCSPESADLLFDVVRQSR</sequence>
<name>A0A448WZX3_9PLAT</name>
<comment type="caution">
    <text evidence="1">The sequence shown here is derived from an EMBL/GenBank/DDBJ whole genome shotgun (WGS) entry which is preliminary data.</text>
</comment>
<gene>
    <name evidence="1" type="ORF">PXEA_LOCUS17790</name>
</gene>
<reference evidence="1" key="1">
    <citation type="submission" date="2018-11" db="EMBL/GenBank/DDBJ databases">
        <authorList>
            <consortium name="Pathogen Informatics"/>
        </authorList>
    </citation>
    <scope>NUCLEOTIDE SEQUENCE</scope>
</reference>
<organism evidence="1 2">
    <name type="scientific">Protopolystoma xenopodis</name>
    <dbReference type="NCBI Taxonomy" id="117903"/>
    <lineage>
        <taxon>Eukaryota</taxon>
        <taxon>Metazoa</taxon>
        <taxon>Spiralia</taxon>
        <taxon>Lophotrochozoa</taxon>
        <taxon>Platyhelminthes</taxon>
        <taxon>Monogenea</taxon>
        <taxon>Polyopisthocotylea</taxon>
        <taxon>Polystomatidea</taxon>
        <taxon>Polystomatidae</taxon>
        <taxon>Protopolystoma</taxon>
    </lineage>
</organism>
<proteinExistence type="predicted"/>
<keyword evidence="2" id="KW-1185">Reference proteome</keyword>
<accession>A0A448WZX3</accession>